<evidence type="ECO:0000256" key="4">
    <source>
        <dbReference type="ARBA" id="ARBA00005465"/>
    </source>
</evidence>
<keyword evidence="8" id="KW-0597">Phosphoprotein</keyword>
<evidence type="ECO:0000256" key="9">
    <source>
        <dbReference type="ARBA" id="ARBA00022990"/>
    </source>
</evidence>
<dbReference type="GO" id="GO:0005794">
    <property type="term" value="C:Golgi apparatus"/>
    <property type="evidence" value="ECO:0007669"/>
    <property type="project" value="UniProtKB-SubCell"/>
</dbReference>
<reference evidence="16 17" key="1">
    <citation type="submission" date="2009-12" db="EMBL/GenBank/DDBJ databases">
        <title>The Genome Sequence of Anolis carolinensis (Green Anole Lizard).</title>
        <authorList>
            <consortium name="The Genome Sequencing Platform"/>
            <person name="Di Palma F."/>
            <person name="Alfoldi J."/>
            <person name="Heiman D."/>
            <person name="Young S."/>
            <person name="Grabherr M."/>
            <person name="Johnson J."/>
            <person name="Lander E.S."/>
            <person name="Lindblad-Toh K."/>
        </authorList>
    </citation>
    <scope>NUCLEOTIDE SEQUENCE [LARGE SCALE GENOMIC DNA]</scope>
    <source>
        <strain evidence="16 17">JBL SC #1</strain>
    </source>
</reference>
<evidence type="ECO:0000256" key="8">
    <source>
        <dbReference type="ARBA" id="ARBA00022553"/>
    </source>
</evidence>
<comment type="similarity">
    <text evidence="4">Belongs to the flavin monoamine oxidase family. FIG1 subfamily.</text>
</comment>
<dbReference type="GeneTree" id="ENSGT00950000182994"/>
<comment type="function">
    <text evidence="15">Regulates the GDP/GTP exchange reaction of most RAB proteins by inhibiting the dissociation of GDP from them, and the subsequent binding of GTP.</text>
</comment>
<evidence type="ECO:0000256" key="2">
    <source>
        <dbReference type="ARBA" id="ARBA00004496"/>
    </source>
</evidence>
<evidence type="ECO:0000256" key="5">
    <source>
        <dbReference type="ARBA" id="ARBA00005593"/>
    </source>
</evidence>
<dbReference type="InterPro" id="IPR000806">
    <property type="entry name" value="RabGDI"/>
</dbReference>
<dbReference type="InterPro" id="IPR036188">
    <property type="entry name" value="FAD/NAD-bd_sf"/>
</dbReference>
<evidence type="ECO:0000313" key="16">
    <source>
        <dbReference type="Ensembl" id="ENSACAP00000026667.1"/>
    </source>
</evidence>
<comment type="subunit">
    <text evidence="14">Interacts with RHOH. Interacts with the GDP-bound inactive forms of RAB3A, RAB3B, RAB3C, RAB5A, RAB5B, RAB5C, RAB8A, RAB8B, RAB10, RAB12, RAB35, and RAB43; binds RAB3D to a lesser extent. Interacts with DZIP1; this interaction negatively regulates the interaction of GDI2 with GDP-bound RAB8A.</text>
</comment>
<evidence type="ECO:0000256" key="6">
    <source>
        <dbReference type="ARBA" id="ARBA00022468"/>
    </source>
</evidence>
<dbReference type="GO" id="GO:0005096">
    <property type="term" value="F:GTPase activator activity"/>
    <property type="evidence" value="ECO:0007669"/>
    <property type="project" value="UniProtKB-KW"/>
</dbReference>
<dbReference type="GO" id="GO:0007264">
    <property type="term" value="P:small GTPase-mediated signal transduction"/>
    <property type="evidence" value="ECO:0007669"/>
    <property type="project" value="InterPro"/>
</dbReference>
<comment type="subcellular location">
    <subcellularLocation>
        <location evidence="2 15">Cytoplasm</location>
    </subcellularLocation>
    <subcellularLocation>
        <location evidence="3">Golgi apparatus</location>
        <location evidence="3">trans-Golgi network</location>
    </subcellularLocation>
    <subcellularLocation>
        <location evidence="1">Membrane</location>
        <topology evidence="1">Peripheral membrane protein</topology>
    </subcellularLocation>
</comment>
<evidence type="ECO:0000256" key="1">
    <source>
        <dbReference type="ARBA" id="ARBA00004170"/>
    </source>
</evidence>
<dbReference type="InterPro" id="IPR018203">
    <property type="entry name" value="GDP_dissociation_inhibitor"/>
</dbReference>
<evidence type="ECO:0000256" key="13">
    <source>
        <dbReference type="ARBA" id="ARBA00045960"/>
    </source>
</evidence>
<dbReference type="GO" id="GO:0016192">
    <property type="term" value="P:vesicle-mediated transport"/>
    <property type="evidence" value="ECO:0000318"/>
    <property type="project" value="GO_Central"/>
</dbReference>
<dbReference type="SUPFAM" id="SSF54373">
    <property type="entry name" value="FAD-linked reductases, C-terminal domain"/>
    <property type="match status" value="1"/>
</dbReference>
<dbReference type="FunFam" id="1.10.405.10:FF:000001">
    <property type="entry name" value="Rab GDP dissociation inhibitor"/>
    <property type="match status" value="1"/>
</dbReference>
<sequence length="276" mass="31335">MANGQLVKMLMYTEVTRYLDFKVIEGIFVYKGGKIYIVSSTEAEALAFSLMGLLEKRRFRKFLVYVANFNENDFHTFEGINPKKNTMRDVYKKFDLSQDVIDFTGHALVLYRTDDYLAQPCHESIKLYTESLPTRYGKSPYLYPLYGLGELPQGFARLSAIYGGTYMLNKPIEEIVIENGKVAGVKSEGEIACCKQLICDPSYVPDRVKKVGNVIRVICVLHPIKNTNNANSCQIIITIVTCPISLATGAWIDDISIRFEMIGPRKVIKLNIYYLT</sequence>
<dbReference type="GO" id="GO:0005829">
    <property type="term" value="C:cytosol"/>
    <property type="evidence" value="ECO:0000318"/>
    <property type="project" value="GO_Central"/>
</dbReference>
<evidence type="ECO:0000256" key="11">
    <source>
        <dbReference type="ARBA" id="ARBA00023136"/>
    </source>
</evidence>
<keyword evidence="17" id="KW-1185">Reference proteome</keyword>
<proteinExistence type="inferred from homology"/>
<evidence type="ECO:0000256" key="10">
    <source>
        <dbReference type="ARBA" id="ARBA00023034"/>
    </source>
</evidence>
<evidence type="ECO:0000256" key="7">
    <source>
        <dbReference type="ARBA" id="ARBA00022490"/>
    </source>
</evidence>
<evidence type="ECO:0000256" key="14">
    <source>
        <dbReference type="ARBA" id="ARBA00066224"/>
    </source>
</evidence>
<keyword evidence="9" id="KW-0007">Acetylation</keyword>
<evidence type="ECO:0000256" key="3">
    <source>
        <dbReference type="ARBA" id="ARBA00004601"/>
    </source>
</evidence>
<protein>
    <recommendedName>
        <fullName evidence="15">Rab GDP dissociation inhibitor</fullName>
    </recommendedName>
</protein>
<organism evidence="16 17">
    <name type="scientific">Anolis carolinensis</name>
    <name type="common">Green anole</name>
    <name type="synonym">American chameleon</name>
    <dbReference type="NCBI Taxonomy" id="28377"/>
    <lineage>
        <taxon>Eukaryota</taxon>
        <taxon>Metazoa</taxon>
        <taxon>Chordata</taxon>
        <taxon>Craniata</taxon>
        <taxon>Vertebrata</taxon>
        <taxon>Euteleostomi</taxon>
        <taxon>Lepidosauria</taxon>
        <taxon>Squamata</taxon>
        <taxon>Bifurcata</taxon>
        <taxon>Unidentata</taxon>
        <taxon>Episquamata</taxon>
        <taxon>Toxicofera</taxon>
        <taxon>Iguania</taxon>
        <taxon>Dactyloidae</taxon>
        <taxon>Anolis</taxon>
    </lineage>
</organism>
<reference evidence="16" key="2">
    <citation type="submission" date="2025-08" db="UniProtKB">
        <authorList>
            <consortium name="Ensembl"/>
        </authorList>
    </citation>
    <scope>IDENTIFICATION</scope>
</reference>
<reference evidence="16" key="3">
    <citation type="submission" date="2025-09" db="UniProtKB">
        <authorList>
            <consortium name="Ensembl"/>
        </authorList>
    </citation>
    <scope>IDENTIFICATION</scope>
</reference>
<dbReference type="GO" id="GO:0015031">
    <property type="term" value="P:protein transport"/>
    <property type="evidence" value="ECO:0007669"/>
    <property type="project" value="InterPro"/>
</dbReference>
<evidence type="ECO:0000256" key="15">
    <source>
        <dbReference type="RuleBase" id="RU363124"/>
    </source>
</evidence>
<dbReference type="PANTHER" id="PTHR11787">
    <property type="entry name" value="RAB GDP-DISSOCIATION INHIBITOR"/>
    <property type="match status" value="1"/>
</dbReference>
<dbReference type="GO" id="GO:0016020">
    <property type="term" value="C:membrane"/>
    <property type="evidence" value="ECO:0007669"/>
    <property type="project" value="UniProtKB-SubCell"/>
</dbReference>
<dbReference type="Pfam" id="PF00996">
    <property type="entry name" value="GDI"/>
    <property type="match status" value="1"/>
</dbReference>
<dbReference type="PANTHER" id="PTHR11787:SF1">
    <property type="entry name" value="RAB GDP DISSOCIATION INHIBITOR BETA"/>
    <property type="match status" value="1"/>
</dbReference>
<keyword evidence="10" id="KW-0333">Golgi apparatus</keyword>
<keyword evidence="7 15" id="KW-0963">Cytoplasm</keyword>
<dbReference type="Gene3D" id="3.30.519.10">
    <property type="entry name" value="Guanine Nucleotide Dissociation Inhibitor, domain 2"/>
    <property type="match status" value="2"/>
</dbReference>
<keyword evidence="6 15" id="KW-0343">GTPase activation</keyword>
<evidence type="ECO:0000256" key="12">
    <source>
        <dbReference type="ARBA" id="ARBA00023180"/>
    </source>
</evidence>
<dbReference type="SUPFAM" id="SSF51905">
    <property type="entry name" value="FAD/NAD(P)-binding domain"/>
    <property type="match status" value="1"/>
</dbReference>
<comment type="similarity">
    <text evidence="5 15">Belongs to the Rab GDI family.</text>
</comment>
<dbReference type="PRINTS" id="PR00892">
    <property type="entry name" value="RABGDI"/>
</dbReference>
<dbReference type="Gene3D" id="1.10.405.10">
    <property type="entry name" value="Guanine Nucleotide Dissociation Inhibitor, domain 1"/>
    <property type="match status" value="1"/>
</dbReference>
<dbReference type="GO" id="GO:0005093">
    <property type="term" value="F:Rab GDP-dissociation inhibitor activity"/>
    <property type="evidence" value="ECO:0000318"/>
    <property type="project" value="GO_Central"/>
</dbReference>
<dbReference type="Proteomes" id="UP000001646">
    <property type="component" value="Chromosome 1"/>
</dbReference>
<accession>A0A803SUM7</accession>
<keyword evidence="11" id="KW-0472">Membrane</keyword>
<evidence type="ECO:0000313" key="17">
    <source>
        <dbReference type="Proteomes" id="UP000001646"/>
    </source>
</evidence>
<name>A0A803SUM7_ANOCA</name>
<comment type="function">
    <text evidence="13">GDP-dissociation inhibitor preventing the GDP to GTP exchange of most Rab proteins. By keeping these small GTPases in their inactive GDP-bound form regulates intracellular membrane trafficking. Negatively regulates protein transport to the cilium and ciliogenesis through the inhibition of RAB8A.</text>
</comment>
<keyword evidence="12" id="KW-0325">Glycoprotein</keyword>
<dbReference type="AlphaFoldDB" id="A0A803SUM7"/>
<dbReference type="Ensembl" id="ENSACAT00000057779.1">
    <property type="protein sequence ID" value="ENSACAP00000026667.1"/>
    <property type="gene ID" value="ENSACAG00000035456.1"/>
</dbReference>
<dbReference type="FunFam" id="3.50.50.60:FF:000232">
    <property type="entry name" value="Rab GDP dissociation inhibitor"/>
    <property type="match status" value="1"/>
</dbReference>
<dbReference type="PRINTS" id="PR00891">
    <property type="entry name" value="RABGDIREP"/>
</dbReference>
<dbReference type="InParanoid" id="A0A803SUM7"/>